<comment type="similarity">
    <text evidence="1">Belongs to the glycosyl hydrolase 16 family.</text>
</comment>
<dbReference type="GO" id="GO:0004553">
    <property type="term" value="F:hydrolase activity, hydrolyzing O-glycosyl compounds"/>
    <property type="evidence" value="ECO:0007669"/>
    <property type="project" value="InterPro"/>
</dbReference>
<evidence type="ECO:0000313" key="6">
    <source>
        <dbReference type="EMBL" id="OJA11747.1"/>
    </source>
</evidence>
<keyword evidence="3" id="KW-0326">Glycosidase</keyword>
<gene>
    <name evidence="6" type="ORF">AZE42_02918</name>
</gene>
<dbReference type="AlphaFoldDB" id="A0A1J8PVJ1"/>
<evidence type="ECO:0000256" key="2">
    <source>
        <dbReference type="ARBA" id="ARBA00022801"/>
    </source>
</evidence>
<dbReference type="InterPro" id="IPR000757">
    <property type="entry name" value="Beta-glucanase-like"/>
</dbReference>
<dbReference type="EMBL" id="LVVM01004950">
    <property type="protein sequence ID" value="OJA11747.1"/>
    <property type="molecule type" value="Genomic_DNA"/>
</dbReference>
<dbReference type="Pfam" id="PF26113">
    <property type="entry name" value="GH16_XgeA"/>
    <property type="match status" value="1"/>
</dbReference>
<evidence type="ECO:0000256" key="3">
    <source>
        <dbReference type="ARBA" id="ARBA00023295"/>
    </source>
</evidence>
<dbReference type="PANTHER" id="PTHR10963">
    <property type="entry name" value="GLYCOSYL HYDROLASE-RELATED"/>
    <property type="match status" value="1"/>
</dbReference>
<dbReference type="Gene3D" id="2.60.120.200">
    <property type="match status" value="1"/>
</dbReference>
<dbReference type="PROSITE" id="PS51762">
    <property type="entry name" value="GH16_2"/>
    <property type="match status" value="1"/>
</dbReference>
<feature type="non-terminal residue" evidence="6">
    <location>
        <position position="1"/>
    </location>
</feature>
<keyword evidence="2" id="KW-0378">Hydrolase</keyword>
<dbReference type="OrthoDB" id="192832at2759"/>
<evidence type="ECO:0000256" key="4">
    <source>
        <dbReference type="SAM" id="MobiDB-lite"/>
    </source>
</evidence>
<keyword evidence="7" id="KW-1185">Reference proteome</keyword>
<reference evidence="6 7" key="1">
    <citation type="submission" date="2016-03" db="EMBL/GenBank/DDBJ databases">
        <title>Comparative genomics of the ectomycorrhizal sister species Rhizopogon vinicolor and Rhizopogon vesiculosus (Basidiomycota: Boletales) reveals a divergence of the mating type B locus.</title>
        <authorList>
            <person name="Mujic A.B."/>
            <person name="Kuo A."/>
            <person name="Tritt A."/>
            <person name="Lipzen A."/>
            <person name="Chen C."/>
            <person name="Johnson J."/>
            <person name="Sharma A."/>
            <person name="Barry K."/>
            <person name="Grigoriev I.V."/>
            <person name="Spatafora J.W."/>
        </authorList>
    </citation>
    <scope>NUCLEOTIDE SEQUENCE [LARGE SCALE GENOMIC DNA]</scope>
    <source>
        <strain evidence="6 7">AM-OR11-056</strain>
    </source>
</reference>
<dbReference type="Proteomes" id="UP000183567">
    <property type="component" value="Unassembled WGS sequence"/>
</dbReference>
<dbReference type="GO" id="GO:0009251">
    <property type="term" value="P:glucan catabolic process"/>
    <property type="evidence" value="ECO:0007669"/>
    <property type="project" value="TreeGrafter"/>
</dbReference>
<sequence length="478" mass="50205">CLPVSSFHFSPSSAYYWYSSFTIFHALDPWPGASIAGALFYSQLTTYSVRHPSRLIPLSSRLAMLTVLPLIALALAPASLVEAKSSFLTHAHKVAVKHSAGLARDLRMAFGGVLVTQPTTSSNQNVYCVSSNGIGVSVPASNHSSPSSSSPTSTTTGTAAPSSSSVASSPWKAIQNYTGQTFFNGWDFYTSADPTNGNVQYVDQGTAQSAGLIQINSNGNAVMRVETTPQVQSNRQSVRITTQAIFNGALVVMDAAHMPTGCATWPAFWTNGPNWPAGGEIDIIEGVNNYTNNQATIHTNPGCSLPSTSSASLNISGTLVASTDCSASETDNQGCGIRSNLSNSFGSGFNGNGGGVYAMLWDNSGIKVFFFPRGSIPSDISAGAPQPQGWPSPMANFPATDCSPYQFFNNHSAIFDTTLCGDWAGAVWNSTGVPGQDVSCAQQTGFSTCAAFVQASGASFSEAYWEVSSVMIYQTTTS</sequence>
<evidence type="ECO:0000259" key="5">
    <source>
        <dbReference type="PROSITE" id="PS51762"/>
    </source>
</evidence>
<name>A0A1J8PVJ1_9AGAM</name>
<evidence type="ECO:0000256" key="1">
    <source>
        <dbReference type="ARBA" id="ARBA00006865"/>
    </source>
</evidence>
<proteinExistence type="inferred from homology"/>
<dbReference type="InterPro" id="IPR013320">
    <property type="entry name" value="ConA-like_dom_sf"/>
</dbReference>
<dbReference type="STRING" id="180088.A0A1J8PVJ1"/>
<feature type="domain" description="GH16" evidence="5">
    <location>
        <begin position="169"/>
        <end position="432"/>
    </location>
</feature>
<dbReference type="FunFam" id="2.60.120.200:FF:000114">
    <property type="entry name" value="Probable endo-1,3(4)-beta-glucanase NFIA_089530"/>
    <property type="match status" value="1"/>
</dbReference>
<dbReference type="CDD" id="cd02181">
    <property type="entry name" value="GH16_fungal_Lam16A_glucanase"/>
    <property type="match status" value="1"/>
</dbReference>
<organism evidence="6 7">
    <name type="scientific">Rhizopogon vesiculosus</name>
    <dbReference type="NCBI Taxonomy" id="180088"/>
    <lineage>
        <taxon>Eukaryota</taxon>
        <taxon>Fungi</taxon>
        <taxon>Dikarya</taxon>
        <taxon>Basidiomycota</taxon>
        <taxon>Agaricomycotina</taxon>
        <taxon>Agaricomycetes</taxon>
        <taxon>Agaricomycetidae</taxon>
        <taxon>Boletales</taxon>
        <taxon>Suillineae</taxon>
        <taxon>Rhizopogonaceae</taxon>
        <taxon>Rhizopogon</taxon>
    </lineage>
</organism>
<protein>
    <recommendedName>
        <fullName evidence="5">GH16 domain-containing protein</fullName>
    </recommendedName>
</protein>
<dbReference type="PANTHER" id="PTHR10963:SF24">
    <property type="entry name" value="GLYCOSIDASE C21B10.07-RELATED"/>
    <property type="match status" value="1"/>
</dbReference>
<dbReference type="InterPro" id="IPR050546">
    <property type="entry name" value="Glycosyl_Hydrlase_16"/>
</dbReference>
<comment type="caution">
    <text evidence="6">The sequence shown here is derived from an EMBL/GenBank/DDBJ whole genome shotgun (WGS) entry which is preliminary data.</text>
</comment>
<evidence type="ECO:0000313" key="7">
    <source>
        <dbReference type="Proteomes" id="UP000183567"/>
    </source>
</evidence>
<accession>A0A1J8PVJ1</accession>
<dbReference type="SUPFAM" id="SSF49899">
    <property type="entry name" value="Concanavalin A-like lectins/glucanases"/>
    <property type="match status" value="1"/>
</dbReference>
<feature type="region of interest" description="Disordered" evidence="4">
    <location>
        <begin position="139"/>
        <end position="166"/>
    </location>
</feature>